<reference evidence="2 3" key="1">
    <citation type="submission" date="2015-06" db="EMBL/GenBank/DDBJ databases">
        <authorList>
            <person name="Hoefler B.C."/>
            <person name="Straight P.D."/>
        </authorList>
    </citation>
    <scope>NUCLEOTIDE SEQUENCE [LARGE SCALE GENOMIC DNA]</scope>
    <source>
        <strain evidence="2 3">NRRL 3427</strain>
    </source>
</reference>
<evidence type="ECO:0000313" key="2">
    <source>
        <dbReference type="EMBL" id="KOG33794.1"/>
    </source>
</evidence>
<dbReference type="PATRIC" id="fig|1938.6.peg.1690"/>
<sequence>MKPAKKVLLDLDASSNVSIRSNEELLGKVQSAIAADDKARKKREAEPLRRKPLLSGIPGNELDRRVRISMWDVLHTLGRATTLSWKGAGRGLAEHWGALKYSQALAGGPDSFLGLSTEGRKIAERYKTIQSHELGMAFGLTLAKQVLGRRFPEHSVSIVPADTVLRAGWALTSREKGNKVGYGYRPQYFAEVWRPGEPSLVIPIATKGNHSNAAISAGQLASASVHAEAVHIGAWNETPSLLFSTELPADGTVTVHTLQAPGRDGWLAGPSGESKADLDTAPSEENPFPGIQPPHVGGAAREPVPGCHVTPEYFRWFQQVLGHTAAAGLMAFTGSGQGTARYLTKRQGNERFDDFEHAAAGSVQNISHRLLGRTYAGTDHVFRLNGPRVEAFSGVDKALFDLLVEGEVEEYRLRVHAARHTRPQLAWDKKWGGPVSVHADGSVLAIRLLPGQRVKRS</sequence>
<gene>
    <name evidence="2" type="ORF">ADK34_07720</name>
</gene>
<comment type="caution">
    <text evidence="2">The sequence shown here is derived from an EMBL/GenBank/DDBJ whole genome shotgun (WGS) entry which is preliminary data.</text>
</comment>
<protein>
    <submittedName>
        <fullName evidence="2">Uncharacterized protein</fullName>
    </submittedName>
</protein>
<proteinExistence type="predicted"/>
<dbReference type="EMBL" id="LGUP01000048">
    <property type="protein sequence ID" value="KOG33794.1"/>
    <property type="molecule type" value="Genomic_DNA"/>
</dbReference>
<dbReference type="AlphaFoldDB" id="A0A0L8L6R7"/>
<dbReference type="Proteomes" id="UP000037023">
    <property type="component" value="Unassembled WGS sequence"/>
</dbReference>
<evidence type="ECO:0000313" key="3">
    <source>
        <dbReference type="Proteomes" id="UP000037023"/>
    </source>
</evidence>
<feature type="region of interest" description="Disordered" evidence="1">
    <location>
        <begin position="261"/>
        <end position="283"/>
    </location>
</feature>
<name>A0A0L8L6R7_STRVR</name>
<dbReference type="OrthoDB" id="3335096at2"/>
<organism evidence="2 3">
    <name type="scientific">Streptomyces viridochromogenes</name>
    <dbReference type="NCBI Taxonomy" id="1938"/>
    <lineage>
        <taxon>Bacteria</taxon>
        <taxon>Bacillati</taxon>
        <taxon>Actinomycetota</taxon>
        <taxon>Actinomycetes</taxon>
        <taxon>Kitasatosporales</taxon>
        <taxon>Streptomycetaceae</taxon>
        <taxon>Streptomyces</taxon>
    </lineage>
</organism>
<accession>A0A0L8L6R7</accession>
<evidence type="ECO:0000256" key="1">
    <source>
        <dbReference type="SAM" id="MobiDB-lite"/>
    </source>
</evidence>